<dbReference type="AlphaFoldDB" id="A0A1M5RYC3"/>
<dbReference type="NCBIfam" id="NF037995">
    <property type="entry name" value="TRAP_S1"/>
    <property type="match status" value="1"/>
</dbReference>
<gene>
    <name evidence="6" type="ORF">SAMN02745124_00069</name>
</gene>
<keyword evidence="3" id="KW-0813">Transport</keyword>
<evidence type="ECO:0000256" key="1">
    <source>
        <dbReference type="ARBA" id="ARBA00004196"/>
    </source>
</evidence>
<evidence type="ECO:0000256" key="5">
    <source>
        <dbReference type="SAM" id="SignalP"/>
    </source>
</evidence>
<comment type="subcellular location">
    <subcellularLocation>
        <location evidence="1">Cell envelope</location>
    </subcellularLocation>
</comment>
<evidence type="ECO:0000313" key="7">
    <source>
        <dbReference type="Proteomes" id="UP000184139"/>
    </source>
</evidence>
<dbReference type="GO" id="GO:0030288">
    <property type="term" value="C:outer membrane-bounded periplasmic space"/>
    <property type="evidence" value="ECO:0007669"/>
    <property type="project" value="InterPro"/>
</dbReference>
<comment type="similarity">
    <text evidence="2">Belongs to the bacterial solute-binding protein 7 family.</text>
</comment>
<dbReference type="InterPro" id="IPR004682">
    <property type="entry name" value="TRAP_DctP"/>
</dbReference>
<feature type="signal peptide" evidence="5">
    <location>
        <begin position="1"/>
        <end position="26"/>
    </location>
</feature>
<dbReference type="EMBL" id="FQXS01000001">
    <property type="protein sequence ID" value="SHH31367.1"/>
    <property type="molecule type" value="Genomic_DNA"/>
</dbReference>
<evidence type="ECO:0000256" key="4">
    <source>
        <dbReference type="ARBA" id="ARBA00022729"/>
    </source>
</evidence>
<dbReference type="Pfam" id="PF03480">
    <property type="entry name" value="DctP"/>
    <property type="match status" value="1"/>
</dbReference>
<evidence type="ECO:0000256" key="2">
    <source>
        <dbReference type="ARBA" id="ARBA00009023"/>
    </source>
</evidence>
<dbReference type="SUPFAM" id="SSF53850">
    <property type="entry name" value="Periplasmic binding protein-like II"/>
    <property type="match status" value="1"/>
</dbReference>
<dbReference type="RefSeq" id="WP_073372847.1">
    <property type="nucleotide sequence ID" value="NZ_FQXS01000001.1"/>
</dbReference>
<dbReference type="PANTHER" id="PTHR33376">
    <property type="match status" value="1"/>
</dbReference>
<dbReference type="InterPro" id="IPR038404">
    <property type="entry name" value="TRAP_DctP_sf"/>
</dbReference>
<dbReference type="PIRSF" id="PIRSF006470">
    <property type="entry name" value="DctB"/>
    <property type="match status" value="1"/>
</dbReference>
<dbReference type="CDD" id="cd13603">
    <property type="entry name" value="PBP2_TRAP_Siap_TeaA_like"/>
    <property type="match status" value="1"/>
</dbReference>
<feature type="chain" id="PRO_5013042155" evidence="5">
    <location>
        <begin position="27"/>
        <end position="331"/>
    </location>
</feature>
<sequence>MKTNLFSLAIVAAMLLAISSAGSLQAATKLRIAGNFPVEHSSSLAMEVFKKELEEQSGGDMTVDVFPAMQLGGAAENVDQVRSGALLMTWLSIAYLSRTVPELEAVSLPFLFSDREQAFRVIDGKVGDLLNEKLKRKGFIALGYMELGARHVTNSKRPLKSLADFEGLKIRLQPNETHLNTFRALGANPVSMDIKEVYQALQQKVLDGQENPYAVSKTNNFNEVQQYLSDTGHFFDFIVVVANKSSFEAMSPEQQSILTSAMDKAIAWQRAKAIEADLASRDELIKRGMQFDSISPEVRAELQQATAHIVDDVSKKVGADLVDAVLSEIKQ</sequence>
<evidence type="ECO:0000313" key="6">
    <source>
        <dbReference type="EMBL" id="SHH31367.1"/>
    </source>
</evidence>
<protein>
    <submittedName>
        <fullName evidence="6">Tripartite ATP-independent transporter solute receptor, DctP family</fullName>
    </submittedName>
</protein>
<dbReference type="NCBIfam" id="TIGR00787">
    <property type="entry name" value="dctP"/>
    <property type="match status" value="1"/>
</dbReference>
<reference evidence="6 7" key="1">
    <citation type="submission" date="2016-11" db="EMBL/GenBank/DDBJ databases">
        <authorList>
            <person name="Jaros S."/>
            <person name="Januszkiewicz K."/>
            <person name="Wedrychowicz H."/>
        </authorList>
    </citation>
    <scope>NUCLEOTIDE SEQUENCE [LARGE SCALE GENOMIC DNA]</scope>
    <source>
        <strain evidence="6 7">DSM 9705</strain>
    </source>
</reference>
<accession>A0A1M5RYC3</accession>
<dbReference type="Gene3D" id="3.40.190.170">
    <property type="entry name" value="Bacterial extracellular solute-binding protein, family 7"/>
    <property type="match status" value="1"/>
</dbReference>
<keyword evidence="4 5" id="KW-0732">Signal</keyword>
<proteinExistence type="inferred from homology"/>
<organism evidence="6 7">
    <name type="scientific">Desulfofustis glycolicus DSM 9705</name>
    <dbReference type="NCBI Taxonomy" id="1121409"/>
    <lineage>
        <taxon>Bacteria</taxon>
        <taxon>Pseudomonadati</taxon>
        <taxon>Thermodesulfobacteriota</taxon>
        <taxon>Desulfobulbia</taxon>
        <taxon>Desulfobulbales</taxon>
        <taxon>Desulfocapsaceae</taxon>
        <taxon>Desulfofustis</taxon>
    </lineage>
</organism>
<dbReference type="OrthoDB" id="8690069at2"/>
<keyword evidence="7" id="KW-1185">Reference proteome</keyword>
<dbReference type="Proteomes" id="UP000184139">
    <property type="component" value="Unassembled WGS sequence"/>
</dbReference>
<name>A0A1M5RYC3_9BACT</name>
<keyword evidence="6" id="KW-0675">Receptor</keyword>
<dbReference type="STRING" id="1121409.SAMN02745124_00069"/>
<dbReference type="InterPro" id="IPR018389">
    <property type="entry name" value="DctP_fam"/>
</dbReference>
<evidence type="ECO:0000256" key="3">
    <source>
        <dbReference type="ARBA" id="ARBA00022448"/>
    </source>
</evidence>
<dbReference type="GO" id="GO:0055085">
    <property type="term" value="P:transmembrane transport"/>
    <property type="evidence" value="ECO:0007669"/>
    <property type="project" value="InterPro"/>
</dbReference>
<dbReference type="PANTHER" id="PTHR33376:SF4">
    <property type="entry name" value="SIALIC ACID-BINDING PERIPLASMIC PROTEIN SIAP"/>
    <property type="match status" value="1"/>
</dbReference>